<dbReference type="Pfam" id="PF00582">
    <property type="entry name" value="Usp"/>
    <property type="match status" value="1"/>
</dbReference>
<evidence type="ECO:0000313" key="2">
    <source>
        <dbReference type="EMBL" id="SMP38537.1"/>
    </source>
</evidence>
<proteinExistence type="predicted"/>
<dbReference type="SUPFAM" id="SSF52402">
    <property type="entry name" value="Adenine nucleotide alpha hydrolases-like"/>
    <property type="match status" value="1"/>
</dbReference>
<feature type="domain" description="UspA" evidence="1">
    <location>
        <begin position="36"/>
        <end position="164"/>
    </location>
</feature>
<evidence type="ECO:0000259" key="1">
    <source>
        <dbReference type="Pfam" id="PF00582"/>
    </source>
</evidence>
<dbReference type="RefSeq" id="WP_283430415.1">
    <property type="nucleotide sequence ID" value="NZ_FXUG01000001.1"/>
</dbReference>
<name>A0ABY1PP51_9BACT</name>
<dbReference type="InterPro" id="IPR006016">
    <property type="entry name" value="UspA"/>
</dbReference>
<reference evidence="2 3" key="1">
    <citation type="submission" date="2017-05" db="EMBL/GenBank/DDBJ databases">
        <authorList>
            <person name="Varghese N."/>
            <person name="Submissions S."/>
        </authorList>
    </citation>
    <scope>NUCLEOTIDE SEQUENCE [LARGE SCALE GENOMIC DNA]</scope>
    <source>
        <strain evidence="2 3">DSM 25457</strain>
    </source>
</reference>
<dbReference type="EMBL" id="FXUG01000001">
    <property type="protein sequence ID" value="SMP38537.1"/>
    <property type="molecule type" value="Genomic_DNA"/>
</dbReference>
<keyword evidence="3" id="KW-1185">Reference proteome</keyword>
<sequence length="324" mass="35017">MDDTNDLDREVDDSMRMFEKAHVGSTSPITPIRPARVLLVLDGSDQDSTSVASAVYLQGRHNTETLILDARDSGGQAGEESGAPVGKSELATQTVAKVGQSRAIERVPGDAFDAILQALAAHQIDLLIVPCPFGRSFEKVGLDSAGTVIDVLLSRCPVPMLVTRRADQTLTNCTKRVCVLVSSECDVQTRAAGWAFGMSADGAEVSLNIVVEKEQFENVRVIMEAMRPGETFDEATLSDVMTKTHQSLHSAMNATASQLGMRYHLIPQAGKTAPPNPLSDPHEQLLVVPLEVDDRFTQGFVQDRIRRSPHPVLVVPGHVRSDGN</sequence>
<gene>
    <name evidence="2" type="ORF">SAMN06265222_101152</name>
</gene>
<dbReference type="Gene3D" id="3.40.50.12370">
    <property type="match status" value="1"/>
</dbReference>
<comment type="caution">
    <text evidence="2">The sequence shown here is derived from an EMBL/GenBank/DDBJ whole genome shotgun (WGS) entry which is preliminary data.</text>
</comment>
<organism evidence="2 3">
    <name type="scientific">Neorhodopirellula lusitana</name>
    <dbReference type="NCBI Taxonomy" id="445327"/>
    <lineage>
        <taxon>Bacteria</taxon>
        <taxon>Pseudomonadati</taxon>
        <taxon>Planctomycetota</taxon>
        <taxon>Planctomycetia</taxon>
        <taxon>Pirellulales</taxon>
        <taxon>Pirellulaceae</taxon>
        <taxon>Neorhodopirellula</taxon>
    </lineage>
</organism>
<accession>A0ABY1PP51</accession>
<protein>
    <submittedName>
        <fullName evidence="2">Universal stress protein family protein</fullName>
    </submittedName>
</protein>
<dbReference type="Proteomes" id="UP001158067">
    <property type="component" value="Unassembled WGS sequence"/>
</dbReference>
<evidence type="ECO:0000313" key="3">
    <source>
        <dbReference type="Proteomes" id="UP001158067"/>
    </source>
</evidence>